<reference evidence="1" key="1">
    <citation type="journal article" date="2021" name="Microb. Physiol.">
        <title>Proteogenomic Insights into the Physiology of Marine, Sulfate-Reducing, Filamentous Desulfonema limicola and Desulfonema magnum.</title>
        <authorList>
            <person name="Schnaars V."/>
            <person name="Wohlbrand L."/>
            <person name="Scheve S."/>
            <person name="Hinrichs C."/>
            <person name="Reinhardt R."/>
            <person name="Rabus R."/>
        </authorList>
    </citation>
    <scope>NUCLEOTIDE SEQUENCE</scope>
    <source>
        <strain evidence="1">4be13</strain>
    </source>
</reference>
<dbReference type="Proteomes" id="UP000663722">
    <property type="component" value="Chromosome"/>
</dbReference>
<sequence>MITENKKQGGAAMSANLQKQVDGLKKRTAFGKRWVNENLSL</sequence>
<evidence type="ECO:0000313" key="1">
    <source>
        <dbReference type="EMBL" id="QTA88887.1"/>
    </source>
</evidence>
<dbReference type="AlphaFoldDB" id="A0A975GPI3"/>
<name>A0A975GPI3_9BACT</name>
<evidence type="ECO:0000313" key="2">
    <source>
        <dbReference type="Proteomes" id="UP000663722"/>
    </source>
</evidence>
<proteinExistence type="predicted"/>
<organism evidence="1 2">
    <name type="scientific">Desulfonema magnum</name>
    <dbReference type="NCBI Taxonomy" id="45655"/>
    <lineage>
        <taxon>Bacteria</taxon>
        <taxon>Pseudomonadati</taxon>
        <taxon>Thermodesulfobacteriota</taxon>
        <taxon>Desulfobacteria</taxon>
        <taxon>Desulfobacterales</taxon>
        <taxon>Desulfococcaceae</taxon>
        <taxon>Desulfonema</taxon>
    </lineage>
</organism>
<keyword evidence="2" id="KW-1185">Reference proteome</keyword>
<dbReference type="EMBL" id="CP061800">
    <property type="protein sequence ID" value="QTA88887.1"/>
    <property type="molecule type" value="Genomic_DNA"/>
</dbReference>
<accession>A0A975GPI3</accession>
<dbReference type="KEGG" id="dmm:dnm_049340"/>
<protein>
    <submittedName>
        <fullName evidence="1">Uncharacterized protein</fullName>
    </submittedName>
</protein>
<gene>
    <name evidence="1" type="ORF">dnm_049340</name>
</gene>